<feature type="domain" description="Copper amine oxidase-like N-terminal" evidence="1">
    <location>
        <begin position="54"/>
        <end position="154"/>
    </location>
</feature>
<proteinExistence type="predicted"/>
<dbReference type="Proteomes" id="UP000838686">
    <property type="component" value="Unassembled WGS sequence"/>
</dbReference>
<organism evidence="2 3">
    <name type="scientific">Paenibacillus plantiphilus</name>
    <dbReference type="NCBI Taxonomy" id="2905650"/>
    <lineage>
        <taxon>Bacteria</taxon>
        <taxon>Bacillati</taxon>
        <taxon>Bacillota</taxon>
        <taxon>Bacilli</taxon>
        <taxon>Bacillales</taxon>
        <taxon>Paenibacillaceae</taxon>
        <taxon>Paenibacillus</taxon>
    </lineage>
</organism>
<sequence length="665" mass="72209">MNVIRQVILITVLALAIAISPSPLLAQSMQGQDLAGAVHAGELILYINSTVIELDGRKYNAARPLTVKKGVAYVSLRAFAERLQGSSISANAKTKETVVRIGGTELVVKVGSSVMHVNGKARKLRGALYADRNVLMIPVTDIAKALNIPYAMSGTGKAIVLKLAAIKPVVSFTVQSDEIIAGETIVSYTTNNYSPRGLPIISERWEGREEIFVEPGDYTVRYYAADAGGQWSEPYELTIHVVSPNTPPVASFSTDKEVYRMGEPVIVKDESTDADDNIVDRKWSNQLPAYFEPGEVTIGLTITDGRGASSESSRTIRITEEKLYAEDDFYKLFADIGKNFSINSASVKNMEAIPFTYTTEPVTLFRSSGPESVYSEGVLYRDDIVGDVRFMLHHKNKLGAKAKLYLIAQNLDDAPASLWVGASGSAGPTPMPEFAGRMSLARYYEATASGDNSRELVLAPGESKVLFEEISSKAMLQDDIITFHGDVYSSSRIRYTAFLIGAEREPLAAAPLLPALDPRQSIVRGTFADATRVFDYTGIIGDRTTKLSLTDNSADPFMSGTDGLNGTPATNSGNYGMLYKVVLRNVAPRTLIAFNPRGGSYTGAALVNGNMVSFAHLGTEISTNQASVLYRTRDNVETVEIWITPSAGSNMPFCLLFMPLPEEKM</sequence>
<evidence type="ECO:0000259" key="1">
    <source>
        <dbReference type="Pfam" id="PF07833"/>
    </source>
</evidence>
<evidence type="ECO:0000313" key="2">
    <source>
        <dbReference type="EMBL" id="CAH1193479.1"/>
    </source>
</evidence>
<dbReference type="SUPFAM" id="SSF55383">
    <property type="entry name" value="Copper amine oxidase, domain N"/>
    <property type="match status" value="1"/>
</dbReference>
<dbReference type="InterPro" id="IPR013783">
    <property type="entry name" value="Ig-like_fold"/>
</dbReference>
<dbReference type="InterPro" id="IPR012854">
    <property type="entry name" value="Cu_amine_oxidase-like_N"/>
</dbReference>
<dbReference type="InterPro" id="IPR036582">
    <property type="entry name" value="Mao_N_sf"/>
</dbReference>
<dbReference type="Gene3D" id="3.30.457.10">
    <property type="entry name" value="Copper amine oxidase-like, N-terminal domain"/>
    <property type="match status" value="1"/>
</dbReference>
<reference evidence="2" key="1">
    <citation type="submission" date="2022-01" db="EMBL/GenBank/DDBJ databases">
        <authorList>
            <person name="Criscuolo A."/>
        </authorList>
    </citation>
    <scope>NUCLEOTIDE SEQUENCE</scope>
    <source>
        <strain evidence="2">CIP111893</strain>
    </source>
</reference>
<dbReference type="Gene3D" id="2.60.40.10">
    <property type="entry name" value="Immunoglobulins"/>
    <property type="match status" value="1"/>
</dbReference>
<accession>A0ABN8FVX7</accession>
<dbReference type="EMBL" id="CAKMMF010000002">
    <property type="protein sequence ID" value="CAH1193479.1"/>
    <property type="molecule type" value="Genomic_DNA"/>
</dbReference>
<name>A0ABN8FVX7_9BACL</name>
<protein>
    <recommendedName>
        <fullName evidence="1">Copper amine oxidase-like N-terminal domain-containing protein</fullName>
    </recommendedName>
</protein>
<gene>
    <name evidence="2" type="ORF">PAECIP111893_00473</name>
</gene>
<dbReference type="Pfam" id="PF07833">
    <property type="entry name" value="Cu_amine_oxidN1"/>
    <property type="match status" value="1"/>
</dbReference>
<dbReference type="RefSeq" id="WP_236338716.1">
    <property type="nucleotide sequence ID" value="NZ_CAKMMF010000002.1"/>
</dbReference>
<dbReference type="InterPro" id="IPR035986">
    <property type="entry name" value="PKD_dom_sf"/>
</dbReference>
<comment type="caution">
    <text evidence="2">The sequence shown here is derived from an EMBL/GenBank/DDBJ whole genome shotgun (WGS) entry which is preliminary data.</text>
</comment>
<evidence type="ECO:0000313" key="3">
    <source>
        <dbReference type="Proteomes" id="UP000838686"/>
    </source>
</evidence>
<keyword evidence="3" id="KW-1185">Reference proteome</keyword>
<dbReference type="SUPFAM" id="SSF49299">
    <property type="entry name" value="PKD domain"/>
    <property type="match status" value="1"/>
</dbReference>